<organism evidence="8 9">
    <name type="scientific">Desulfococcus multivorans DSM 2059</name>
    <dbReference type="NCBI Taxonomy" id="1121405"/>
    <lineage>
        <taxon>Bacteria</taxon>
        <taxon>Pseudomonadati</taxon>
        <taxon>Thermodesulfobacteriota</taxon>
        <taxon>Desulfobacteria</taxon>
        <taxon>Desulfobacterales</taxon>
        <taxon>Desulfococcaceae</taxon>
        <taxon>Desulfococcus</taxon>
    </lineage>
</organism>
<evidence type="ECO:0000256" key="2">
    <source>
        <dbReference type="ARBA" id="ARBA00012587"/>
    </source>
</evidence>
<dbReference type="GO" id="GO:0009253">
    <property type="term" value="P:peptidoglycan catabolic process"/>
    <property type="evidence" value="ECO:0007669"/>
    <property type="project" value="TreeGrafter"/>
</dbReference>
<feature type="signal peptide" evidence="6">
    <location>
        <begin position="1"/>
        <end position="22"/>
    </location>
</feature>
<dbReference type="PANTHER" id="PTHR30124:SF0">
    <property type="entry name" value="MEMBRANE-BOUND LYTIC MUREIN TRANSGLYCOSYLASE A"/>
    <property type="match status" value="1"/>
</dbReference>
<dbReference type="EMBL" id="ATHJ01000096">
    <property type="protein sequence ID" value="EPR37836.1"/>
    <property type="molecule type" value="Genomic_DNA"/>
</dbReference>
<dbReference type="RefSeq" id="WP_020877943.1">
    <property type="nucleotide sequence ID" value="NZ_ATHJ01000096.1"/>
</dbReference>
<dbReference type="AlphaFoldDB" id="S7TLR6"/>
<dbReference type="Pfam" id="PF03562">
    <property type="entry name" value="MltA"/>
    <property type="match status" value="1"/>
</dbReference>
<evidence type="ECO:0000256" key="3">
    <source>
        <dbReference type="ARBA" id="ARBA00023239"/>
    </source>
</evidence>
<dbReference type="PATRIC" id="fig|1121405.3.peg.2937"/>
<dbReference type="GO" id="GO:0008933">
    <property type="term" value="F:peptidoglycan lytic transglycosylase activity"/>
    <property type="evidence" value="ECO:0007669"/>
    <property type="project" value="TreeGrafter"/>
</dbReference>
<dbReference type="Gene3D" id="2.40.40.10">
    <property type="entry name" value="RlpA-like domain"/>
    <property type="match status" value="1"/>
</dbReference>
<dbReference type="OrthoDB" id="9783686at2"/>
<sequence length="398" mass="43547">MKTAARLGFGGLLLLCLLAGCAAPPPPEGPLVVLDPSSFPEFSDDMAFEGITESLSESLKYLKRVPADTAFRFGSDVYDAPHMIRSLERFQAFIAKRPDRSALSNFIRSHYRVYRSVGGDTGRMLFTGYYEPFLQGSLSRKAGYAHPIYGPPEDLAVLDLSDFSEKLAGHKIVGRVAGKTFVPYHDRNEIDGEGVLLGKAPVLVWVADPVALFFLQIQGSGKVFLDDGDVLNIHYHSSNGRPYRSIGNLLIRENKIPQAEMSMQRIRAYLNTHPGEVERIFNYNPSYVFFSLEKDGPYGAIRAKLTPGRSIAVDRSVFPMAGIAFIQSQKPVAATKGAGGVSKWVSFSRFVSSQDTGGAIKGPGRADLFWGSGSYAETAAGHLKHPGELYFLVLKPEA</sequence>
<comment type="caution">
    <text evidence="8">The sequence shown here is derived from an EMBL/GenBank/DDBJ whole genome shotgun (WGS) entry which is preliminary data.</text>
</comment>
<evidence type="ECO:0000256" key="4">
    <source>
        <dbReference type="ARBA" id="ARBA00023316"/>
    </source>
</evidence>
<protein>
    <recommendedName>
        <fullName evidence="2">peptidoglycan lytic exotransglycosylase</fullName>
        <ecNumber evidence="2">4.2.2.n1</ecNumber>
    </recommendedName>
    <alternativeName>
        <fullName evidence="5">Murein hydrolase A</fullName>
    </alternativeName>
</protein>
<dbReference type="GO" id="GO:0009254">
    <property type="term" value="P:peptidoglycan turnover"/>
    <property type="evidence" value="ECO:0007669"/>
    <property type="project" value="InterPro"/>
</dbReference>
<dbReference type="Pfam" id="PF06725">
    <property type="entry name" value="3D"/>
    <property type="match status" value="1"/>
</dbReference>
<evidence type="ECO:0000256" key="6">
    <source>
        <dbReference type="SAM" id="SignalP"/>
    </source>
</evidence>
<reference evidence="8 9" key="1">
    <citation type="journal article" date="2013" name="Genome Announc.">
        <title>Draft genome sequences for three mercury-methylating, sulfate-reducing bacteria.</title>
        <authorList>
            <person name="Brown S.D."/>
            <person name="Hurt R.A.Jr."/>
            <person name="Gilmour C.C."/>
            <person name="Elias D.A."/>
        </authorList>
    </citation>
    <scope>NUCLEOTIDE SEQUENCE [LARGE SCALE GENOMIC DNA]</scope>
    <source>
        <strain evidence="8 9">DSM 2059</strain>
    </source>
</reference>
<dbReference type="InterPro" id="IPR010611">
    <property type="entry name" value="3D_dom"/>
</dbReference>
<dbReference type="GO" id="GO:0071555">
    <property type="term" value="P:cell wall organization"/>
    <property type="evidence" value="ECO:0007669"/>
    <property type="project" value="UniProtKB-KW"/>
</dbReference>
<comment type="catalytic activity">
    <reaction evidence="1">
        <text>Exolytic cleavage of the (1-&gt;4)-beta-glycosidic linkage between N-acetylmuramic acid (MurNAc) and N-acetylglucosamine (GlcNAc) residues in peptidoglycan, from either the reducing or the non-reducing ends of the peptidoglycan chains, with concomitant formation of a 1,6-anhydrobond in the MurNAc residue.</text>
        <dbReference type="EC" id="4.2.2.n1"/>
    </reaction>
</comment>
<dbReference type="PROSITE" id="PS51257">
    <property type="entry name" value="PROKAR_LIPOPROTEIN"/>
    <property type="match status" value="1"/>
</dbReference>
<name>S7TLR6_DESML</name>
<keyword evidence="6" id="KW-0732">Signal</keyword>
<gene>
    <name evidence="8" type="ORF">dsmv_2876</name>
</gene>
<feature type="domain" description="Lytic transglycosylase MltA" evidence="7">
    <location>
        <begin position="133"/>
        <end position="291"/>
    </location>
</feature>
<accession>S7TLR6</accession>
<evidence type="ECO:0000256" key="1">
    <source>
        <dbReference type="ARBA" id="ARBA00001420"/>
    </source>
</evidence>
<dbReference type="SMART" id="SM00925">
    <property type="entry name" value="MltA"/>
    <property type="match status" value="1"/>
</dbReference>
<evidence type="ECO:0000313" key="8">
    <source>
        <dbReference type="EMBL" id="EPR37836.1"/>
    </source>
</evidence>
<dbReference type="InterPro" id="IPR036908">
    <property type="entry name" value="RlpA-like_sf"/>
</dbReference>
<dbReference type="EC" id="4.2.2.n1" evidence="2"/>
<dbReference type="Proteomes" id="UP000014977">
    <property type="component" value="Unassembled WGS sequence"/>
</dbReference>
<dbReference type="GO" id="GO:0019867">
    <property type="term" value="C:outer membrane"/>
    <property type="evidence" value="ECO:0007669"/>
    <property type="project" value="InterPro"/>
</dbReference>
<dbReference type="PANTHER" id="PTHR30124">
    <property type="entry name" value="MEMBRANE-BOUND LYTIC MUREIN TRANSGLYCOSYLASE A"/>
    <property type="match status" value="1"/>
</dbReference>
<evidence type="ECO:0000313" key="9">
    <source>
        <dbReference type="Proteomes" id="UP000014977"/>
    </source>
</evidence>
<keyword evidence="4" id="KW-0961">Cell wall biogenesis/degradation</keyword>
<dbReference type="PIRSF" id="PIRSF019422">
    <property type="entry name" value="MltA"/>
    <property type="match status" value="1"/>
</dbReference>
<evidence type="ECO:0000256" key="5">
    <source>
        <dbReference type="ARBA" id="ARBA00030918"/>
    </source>
</evidence>
<evidence type="ECO:0000259" key="7">
    <source>
        <dbReference type="SMART" id="SM00925"/>
    </source>
</evidence>
<keyword evidence="3" id="KW-0456">Lyase</keyword>
<feature type="chain" id="PRO_5030177203" description="peptidoglycan lytic exotransglycosylase" evidence="6">
    <location>
        <begin position="23"/>
        <end position="398"/>
    </location>
</feature>
<dbReference type="InterPro" id="IPR026044">
    <property type="entry name" value="MltA"/>
</dbReference>
<dbReference type="SUPFAM" id="SSF50685">
    <property type="entry name" value="Barwin-like endoglucanases"/>
    <property type="match status" value="1"/>
</dbReference>
<proteinExistence type="predicted"/>
<dbReference type="eggNOG" id="COG2821">
    <property type="taxonomic scope" value="Bacteria"/>
</dbReference>
<keyword evidence="9" id="KW-1185">Reference proteome</keyword>
<dbReference type="GO" id="GO:0004553">
    <property type="term" value="F:hydrolase activity, hydrolyzing O-glycosyl compounds"/>
    <property type="evidence" value="ECO:0007669"/>
    <property type="project" value="InterPro"/>
</dbReference>
<dbReference type="CDD" id="cd14485">
    <property type="entry name" value="mltA_like_LT_A"/>
    <property type="match status" value="1"/>
</dbReference>
<dbReference type="InterPro" id="IPR005300">
    <property type="entry name" value="MltA_B"/>
</dbReference>
<dbReference type="STRING" id="897.B2D07_14520"/>
<dbReference type="Gene3D" id="2.40.240.50">
    <property type="entry name" value="Barwin-like endoglucanases"/>
    <property type="match status" value="1"/>
</dbReference>
<dbReference type="CDD" id="cd14668">
    <property type="entry name" value="mlta_B"/>
    <property type="match status" value="1"/>
</dbReference>